<gene>
    <name evidence="2" type="ordered locus">ECA1343</name>
</gene>
<reference evidence="2" key="1">
    <citation type="submission" date="2004-02" db="EMBL/GenBank/DDBJ databases">
        <title>The genome sequence of the enterobacterial phytopathogen Erwinia carotovora subsp. atroseptica SCRI1043 and functional genomic identification of novel virulence factors.</title>
        <authorList>
            <person name="Bell K.S."/>
            <person name="Sebaihia M."/>
            <person name="Pritchard L."/>
            <person name="Holden M."/>
            <person name="Hyman L.J."/>
            <person name="Holeva M.C."/>
            <person name="Thomson N.R."/>
            <person name="Bentley S.D."/>
            <person name="Churcher C."/>
            <person name="Mungall K."/>
            <person name="Atkin R."/>
            <person name="Bason N."/>
            <person name="Brooks K."/>
            <person name="Chillingworth T."/>
            <person name="Clark K."/>
            <person name="Doggett J."/>
            <person name="Fraser A."/>
            <person name="Hance Z."/>
            <person name="Hauser H."/>
            <person name="Jagels K."/>
            <person name="Moule S."/>
            <person name="Norbertczak H."/>
            <person name="Ormond D."/>
            <person name="Price C."/>
            <person name="Quail M.A."/>
            <person name="Sanders M."/>
            <person name="Walker D."/>
            <person name="Whitehead S."/>
            <person name="Salmond G.P.C."/>
            <person name="Birch P.R.J."/>
            <person name="Barrell B.G."/>
            <person name="Parkhill J."/>
            <person name="Toth I.K."/>
        </authorList>
    </citation>
    <scope>NUCLEOTIDE SEQUENCE</scope>
    <source>
        <strain evidence="2">SCRI1043</strain>
    </source>
</reference>
<evidence type="ECO:0000256" key="1">
    <source>
        <dbReference type="SAM" id="Phobius"/>
    </source>
</evidence>
<keyword evidence="3" id="KW-1185">Reference proteome</keyword>
<name>Q6D7I2_PECAS</name>
<dbReference type="EMBL" id="BX950851">
    <property type="protein sequence ID" value="CAG74253.1"/>
    <property type="molecule type" value="Genomic_DNA"/>
</dbReference>
<dbReference type="AlphaFoldDB" id="Q6D7I2"/>
<dbReference type="KEGG" id="eca:ECA1343"/>
<keyword evidence="1" id="KW-1133">Transmembrane helix</keyword>
<dbReference type="HOGENOM" id="CLU_2618855_0_0_6"/>
<keyword evidence="1" id="KW-0812">Transmembrane</keyword>
<dbReference type="Proteomes" id="UP000007966">
    <property type="component" value="Chromosome"/>
</dbReference>
<dbReference type="InterPro" id="IPR011726">
    <property type="entry name" value="KdpF"/>
</dbReference>
<organism evidence="2 3">
    <name type="scientific">Pectobacterium atrosepticum (strain SCRI 1043 / ATCC BAA-672)</name>
    <name type="common">Erwinia carotovora subsp. atroseptica</name>
    <dbReference type="NCBI Taxonomy" id="218491"/>
    <lineage>
        <taxon>Bacteria</taxon>
        <taxon>Pseudomonadati</taxon>
        <taxon>Pseudomonadota</taxon>
        <taxon>Gammaproteobacteria</taxon>
        <taxon>Enterobacterales</taxon>
        <taxon>Pectobacteriaceae</taxon>
        <taxon>Pectobacterium</taxon>
    </lineage>
</organism>
<protein>
    <submittedName>
        <fullName evidence="2">Membrane protein</fullName>
    </submittedName>
</protein>
<dbReference type="GO" id="GO:0005886">
    <property type="term" value="C:plasma membrane"/>
    <property type="evidence" value="ECO:0007669"/>
    <property type="project" value="InterPro"/>
</dbReference>
<dbReference type="STRING" id="218491.ECA1343"/>
<dbReference type="GO" id="GO:0008556">
    <property type="term" value="F:P-type potassium transmembrane transporter activity"/>
    <property type="evidence" value="ECO:0007669"/>
    <property type="project" value="InterPro"/>
</dbReference>
<keyword evidence="1" id="KW-0472">Membrane</keyword>
<dbReference type="Pfam" id="PF09604">
    <property type="entry name" value="Potass_KdpF"/>
    <property type="match status" value="1"/>
</dbReference>
<evidence type="ECO:0000313" key="3">
    <source>
        <dbReference type="Proteomes" id="UP000007966"/>
    </source>
</evidence>
<evidence type="ECO:0000313" key="2">
    <source>
        <dbReference type="EMBL" id="CAG74253.1"/>
    </source>
</evidence>
<accession>Q6D7I2</accession>
<feature type="transmembrane region" description="Helical" evidence="1">
    <location>
        <begin position="44"/>
        <end position="73"/>
    </location>
</feature>
<proteinExistence type="predicted"/>
<sequence>MNTVTSSPPPASTFHPIFILFLRPQTGNLHLLFLRFPTLMLSILFWRCVVTLSIVLGGLLVLLLLAYLVYALLKAEEF</sequence>